<keyword evidence="2" id="KW-1003">Cell membrane</keyword>
<evidence type="ECO:0000256" key="5">
    <source>
        <dbReference type="ARBA" id="ARBA00023136"/>
    </source>
</evidence>
<dbReference type="PANTHER" id="PTHR37937">
    <property type="entry name" value="CONJUGATIVE TRANSFER: DNA TRANSPORT"/>
    <property type="match status" value="1"/>
</dbReference>
<dbReference type="RefSeq" id="WP_390332561.1">
    <property type="nucleotide sequence ID" value="NZ_JBHRTP010000071.1"/>
</dbReference>
<evidence type="ECO:0000256" key="6">
    <source>
        <dbReference type="SAM" id="Phobius"/>
    </source>
</evidence>
<feature type="transmembrane region" description="Helical" evidence="6">
    <location>
        <begin position="12"/>
        <end position="34"/>
    </location>
</feature>
<dbReference type="PANTHER" id="PTHR37937:SF1">
    <property type="entry name" value="CONJUGATIVE TRANSFER: DNA TRANSPORT"/>
    <property type="match status" value="1"/>
</dbReference>
<evidence type="ECO:0000256" key="1">
    <source>
        <dbReference type="ARBA" id="ARBA00004651"/>
    </source>
</evidence>
<evidence type="ECO:0000259" key="8">
    <source>
        <dbReference type="Pfam" id="PF12696"/>
    </source>
</evidence>
<evidence type="ECO:0000313" key="10">
    <source>
        <dbReference type="Proteomes" id="UP001595530"/>
    </source>
</evidence>
<reference evidence="10" key="1">
    <citation type="journal article" date="2019" name="Int. J. Syst. Evol. Microbiol.">
        <title>The Global Catalogue of Microorganisms (GCM) 10K type strain sequencing project: providing services to taxonomists for standard genome sequencing and annotation.</title>
        <authorList>
            <consortium name="The Broad Institute Genomics Platform"/>
            <consortium name="The Broad Institute Genome Sequencing Center for Infectious Disease"/>
            <person name="Wu L."/>
            <person name="Ma J."/>
        </authorList>
    </citation>
    <scope>NUCLEOTIDE SEQUENCE [LARGE SCALE GENOMIC DNA]</scope>
    <source>
        <strain evidence="10">KCTC 42986</strain>
    </source>
</reference>
<evidence type="ECO:0000256" key="4">
    <source>
        <dbReference type="ARBA" id="ARBA00022989"/>
    </source>
</evidence>
<dbReference type="SUPFAM" id="SSF52540">
    <property type="entry name" value="P-loop containing nucleoside triphosphate hydrolases"/>
    <property type="match status" value="1"/>
</dbReference>
<dbReference type="InterPro" id="IPR032689">
    <property type="entry name" value="TraG-D_C"/>
</dbReference>
<dbReference type="Gene3D" id="3.40.50.300">
    <property type="entry name" value="P-loop containing nucleotide triphosphate hydrolases"/>
    <property type="match status" value="2"/>
</dbReference>
<dbReference type="Pfam" id="PF12696">
    <property type="entry name" value="TraG-D_C"/>
    <property type="match status" value="1"/>
</dbReference>
<organism evidence="9 10">
    <name type="scientific">Undibacterium arcticum</name>
    <dbReference type="NCBI Taxonomy" id="1762892"/>
    <lineage>
        <taxon>Bacteria</taxon>
        <taxon>Pseudomonadati</taxon>
        <taxon>Pseudomonadota</taxon>
        <taxon>Betaproteobacteria</taxon>
        <taxon>Burkholderiales</taxon>
        <taxon>Oxalobacteraceae</taxon>
        <taxon>Undibacterium</taxon>
    </lineage>
</organism>
<feature type="domain" description="Type IV secretion system coupling protein TraD DNA-binding" evidence="7">
    <location>
        <begin position="158"/>
        <end position="203"/>
    </location>
</feature>
<dbReference type="CDD" id="cd01127">
    <property type="entry name" value="TrwB_TraG_TraD_VirD4"/>
    <property type="match status" value="2"/>
</dbReference>
<feature type="domain" description="TraD/TraG TraM recognition site" evidence="8">
    <location>
        <begin position="476"/>
        <end position="579"/>
    </location>
</feature>
<keyword evidence="4 6" id="KW-1133">Transmembrane helix</keyword>
<sequence>MLISYKNLMRPAYEGYAALAWGTSTFVMAGIGLFSAVPSNAFVTMAGMSLAMTGYRGWQTKKLWEYKISLSGKSFSYLDGREVVAFSKANPKHMWLGYGFEWQPSHTQLAYDTLKRDVHEIYPPEMYLKLAGIKHDPRDQKGLAWIHGLEPKEQILKTPWVSNEGHTALFGTTGSGKTRMYEVMLLQMATRGDAIFVFDPKGDQELEQLCRDVAAFTGNPQLFIKFHPAFPMQSVRLDPMKNFNRGTETASRISSLTSSESGKDTFAAVTWDAINSIGAAERYLGFRPQLSSALKRLSSGTERLLEDVLRKYMNEYEPGWQSMVGELVKKAAMGKIKTNMQTASSELIAAATYYKLEVQGLKKNRDADIVDNLLRIAEYPRDWHSKMVATVIPLLTMLNSEELGKMLSPDYDDMDDERPIFDTQKIIEGRYICYIGLDSLSDVEVGSAIASILLSDLASVAGALYNYGDKDQRIKVQLVIDEAAEVVNAPLIQLLNKGRGAGFSVTMAAQNYADYVNRMGTEPKARMLLGNCNNLIALRVIDGQTQDFIVEKIGETFYKQASRSHGSGNKTEDHGLEFSGNISESISEQRVEKFPKDLLGKLPDLQYIALLAGGKLMKGRIPKVTMTSH</sequence>
<protein>
    <submittedName>
        <fullName evidence="9">Conjugative transfer system coupling protein TraD</fullName>
    </submittedName>
</protein>
<comment type="caution">
    <text evidence="9">The sequence shown here is derived from an EMBL/GenBank/DDBJ whole genome shotgun (WGS) entry which is preliminary data.</text>
</comment>
<dbReference type="NCBIfam" id="TIGR03743">
    <property type="entry name" value="SXT_TraD"/>
    <property type="match status" value="1"/>
</dbReference>
<dbReference type="InterPro" id="IPR051539">
    <property type="entry name" value="T4SS-coupling_protein"/>
</dbReference>
<dbReference type="InterPro" id="IPR027417">
    <property type="entry name" value="P-loop_NTPase"/>
</dbReference>
<keyword evidence="10" id="KW-1185">Reference proteome</keyword>
<dbReference type="InterPro" id="IPR019476">
    <property type="entry name" value="T4SS_TraD_DNA-bd"/>
</dbReference>
<name>A0ABV7F8W5_9BURK</name>
<accession>A0ABV7F8W5</accession>
<dbReference type="InterPro" id="IPR022458">
    <property type="entry name" value="Conjugative_coupling_TraG/TraD"/>
</dbReference>
<gene>
    <name evidence="9" type="primary">traD</name>
    <name evidence="9" type="ORF">ACFOFO_19925</name>
</gene>
<dbReference type="EMBL" id="JBHRTP010000071">
    <property type="protein sequence ID" value="MFC3110202.1"/>
    <property type="molecule type" value="Genomic_DNA"/>
</dbReference>
<dbReference type="Proteomes" id="UP001595530">
    <property type="component" value="Unassembled WGS sequence"/>
</dbReference>
<comment type="subcellular location">
    <subcellularLocation>
        <location evidence="1">Cell membrane</location>
        <topology evidence="1">Multi-pass membrane protein</topology>
    </subcellularLocation>
</comment>
<keyword evidence="5 6" id="KW-0472">Membrane</keyword>
<evidence type="ECO:0000259" key="7">
    <source>
        <dbReference type="Pfam" id="PF10412"/>
    </source>
</evidence>
<evidence type="ECO:0000256" key="3">
    <source>
        <dbReference type="ARBA" id="ARBA00022692"/>
    </source>
</evidence>
<evidence type="ECO:0000313" key="9">
    <source>
        <dbReference type="EMBL" id="MFC3110202.1"/>
    </source>
</evidence>
<keyword evidence="3 6" id="KW-0812">Transmembrane</keyword>
<proteinExistence type="predicted"/>
<evidence type="ECO:0000256" key="2">
    <source>
        <dbReference type="ARBA" id="ARBA00022475"/>
    </source>
</evidence>
<dbReference type="Pfam" id="PF10412">
    <property type="entry name" value="TrwB_AAD_bind"/>
    <property type="match status" value="1"/>
</dbReference>